<accession>A0A5A8F1K5</accession>
<protein>
    <recommendedName>
        <fullName evidence="7">Cytochrome b561 bacterial/Ni-hydrogenase domain-containing protein</fullName>
    </recommendedName>
</protein>
<feature type="transmembrane region" description="Helical" evidence="6">
    <location>
        <begin position="16"/>
        <end position="37"/>
    </location>
</feature>
<organism evidence="8 9">
    <name type="scientific">Deferribacter autotrophicus</name>
    <dbReference type="NCBI Taxonomy" id="500465"/>
    <lineage>
        <taxon>Bacteria</taxon>
        <taxon>Pseudomonadati</taxon>
        <taxon>Deferribacterota</taxon>
        <taxon>Deferribacteres</taxon>
        <taxon>Deferribacterales</taxon>
        <taxon>Deferribacteraceae</taxon>
        <taxon>Deferribacter</taxon>
    </lineage>
</organism>
<name>A0A5A8F1K5_9BACT</name>
<feature type="transmembrane region" description="Helical" evidence="6">
    <location>
        <begin position="174"/>
        <end position="196"/>
    </location>
</feature>
<keyword evidence="9" id="KW-1185">Reference proteome</keyword>
<evidence type="ECO:0000256" key="2">
    <source>
        <dbReference type="ARBA" id="ARBA00022475"/>
    </source>
</evidence>
<keyword evidence="4 6" id="KW-1133">Transmembrane helix</keyword>
<feature type="transmembrane region" description="Helical" evidence="6">
    <location>
        <begin position="142"/>
        <end position="162"/>
    </location>
</feature>
<feature type="domain" description="Cytochrome b561 bacterial/Ni-hydrogenase" evidence="7">
    <location>
        <begin position="12"/>
        <end position="199"/>
    </location>
</feature>
<evidence type="ECO:0000256" key="6">
    <source>
        <dbReference type="SAM" id="Phobius"/>
    </source>
</evidence>
<evidence type="ECO:0000313" key="8">
    <source>
        <dbReference type="EMBL" id="KAA0257790.1"/>
    </source>
</evidence>
<dbReference type="GO" id="GO:0022904">
    <property type="term" value="P:respiratory electron transport chain"/>
    <property type="evidence" value="ECO:0007669"/>
    <property type="project" value="InterPro"/>
</dbReference>
<evidence type="ECO:0000256" key="4">
    <source>
        <dbReference type="ARBA" id="ARBA00022989"/>
    </source>
</evidence>
<dbReference type="RefSeq" id="WP_149266763.1">
    <property type="nucleotide sequence ID" value="NZ_VFJB01000006.1"/>
</dbReference>
<dbReference type="GO" id="GO:0005886">
    <property type="term" value="C:plasma membrane"/>
    <property type="evidence" value="ECO:0007669"/>
    <property type="project" value="UniProtKB-SubCell"/>
</dbReference>
<sequence>MLKKADTKIEVFNQIIIWYHKHIIHFMFFFIITGLPILSDKFKFLAYIFGIPVSWLGEINTSAEILSVGIQVARIFHRVTALFFILASIPFVIVMLKDIKSWQIWPEKWGIKAIFGGINDLYKTYIKFEHPEIGKYNMGQKLFAWFIIIAMIMMTISGWILAFRDSYSENLWQWARGIHAIFFVLITFFLIIHIYIGTHPINRCGLKAIFRTGEVDLEHIKEKHSRWYKKLTNS</sequence>
<dbReference type="OrthoDB" id="9790598at2"/>
<dbReference type="SUPFAM" id="SSF81342">
    <property type="entry name" value="Transmembrane di-heme cytochromes"/>
    <property type="match status" value="1"/>
</dbReference>
<dbReference type="GO" id="GO:0015944">
    <property type="term" value="P:formate oxidation"/>
    <property type="evidence" value="ECO:0007669"/>
    <property type="project" value="TreeGrafter"/>
</dbReference>
<dbReference type="GO" id="GO:0009055">
    <property type="term" value="F:electron transfer activity"/>
    <property type="evidence" value="ECO:0007669"/>
    <property type="project" value="InterPro"/>
</dbReference>
<dbReference type="InterPro" id="IPR051817">
    <property type="entry name" value="FDH_cytochrome_b556_subunit"/>
</dbReference>
<evidence type="ECO:0000256" key="1">
    <source>
        <dbReference type="ARBA" id="ARBA00004651"/>
    </source>
</evidence>
<dbReference type="GO" id="GO:0009061">
    <property type="term" value="P:anaerobic respiration"/>
    <property type="evidence" value="ECO:0007669"/>
    <property type="project" value="TreeGrafter"/>
</dbReference>
<evidence type="ECO:0000256" key="5">
    <source>
        <dbReference type="ARBA" id="ARBA00023136"/>
    </source>
</evidence>
<comment type="caution">
    <text evidence="8">The sequence shown here is derived from an EMBL/GenBank/DDBJ whole genome shotgun (WGS) entry which is preliminary data.</text>
</comment>
<proteinExistence type="predicted"/>
<keyword evidence="2" id="KW-1003">Cell membrane</keyword>
<keyword evidence="3 6" id="KW-0812">Transmembrane</keyword>
<dbReference type="AlphaFoldDB" id="A0A5A8F1K5"/>
<feature type="transmembrane region" description="Helical" evidence="6">
    <location>
        <begin position="75"/>
        <end position="96"/>
    </location>
</feature>
<dbReference type="GO" id="GO:0036397">
    <property type="term" value="F:formate dehydrogenase (quinone) activity"/>
    <property type="evidence" value="ECO:0007669"/>
    <property type="project" value="TreeGrafter"/>
</dbReference>
<keyword evidence="5 6" id="KW-0472">Membrane</keyword>
<dbReference type="InterPro" id="IPR016174">
    <property type="entry name" value="Di-haem_cyt_TM"/>
</dbReference>
<dbReference type="GO" id="GO:0009326">
    <property type="term" value="C:formate dehydrogenase complex"/>
    <property type="evidence" value="ECO:0007669"/>
    <property type="project" value="TreeGrafter"/>
</dbReference>
<dbReference type="PANTHER" id="PTHR30074:SF6">
    <property type="entry name" value="FORMATE DEHYDROGENASE GAMMA SUBUNIT"/>
    <property type="match status" value="1"/>
</dbReference>
<dbReference type="Pfam" id="PF01292">
    <property type="entry name" value="Ni_hydr_CYTB"/>
    <property type="match status" value="1"/>
</dbReference>
<gene>
    <name evidence="8" type="ORF">FHQ18_08590</name>
</gene>
<evidence type="ECO:0000256" key="3">
    <source>
        <dbReference type="ARBA" id="ARBA00022692"/>
    </source>
</evidence>
<feature type="transmembrane region" description="Helical" evidence="6">
    <location>
        <begin position="44"/>
        <end position="63"/>
    </location>
</feature>
<evidence type="ECO:0000259" key="7">
    <source>
        <dbReference type="Pfam" id="PF01292"/>
    </source>
</evidence>
<reference evidence="8 9" key="1">
    <citation type="submission" date="2019-06" db="EMBL/GenBank/DDBJ databases">
        <title>Genomic insights into carbon and energy metabolism of Deferribacter autotrophicus revealed new metabolic traits in the phylum Deferribacteres.</title>
        <authorList>
            <person name="Slobodkin A.I."/>
            <person name="Slobodkina G.B."/>
            <person name="Allioux M."/>
            <person name="Alain K."/>
            <person name="Jebbar M."/>
            <person name="Shadrin V."/>
            <person name="Kublanov I.V."/>
            <person name="Toshchakov S.V."/>
            <person name="Bonch-Osmolovskaya E.A."/>
        </authorList>
    </citation>
    <scope>NUCLEOTIDE SEQUENCE [LARGE SCALE GENOMIC DNA]</scope>
    <source>
        <strain evidence="8 9">SL50</strain>
    </source>
</reference>
<dbReference type="PANTHER" id="PTHR30074">
    <property type="entry name" value="FORMATE DEHYDROGENASE, NITRATE-INDUCIBLE, CYTOCHROME B556 FDN SUBUNIT"/>
    <property type="match status" value="1"/>
</dbReference>
<dbReference type="Gene3D" id="1.20.950.20">
    <property type="entry name" value="Transmembrane di-heme cytochromes, Chain C"/>
    <property type="match status" value="1"/>
</dbReference>
<dbReference type="EMBL" id="VFJB01000006">
    <property type="protein sequence ID" value="KAA0257790.1"/>
    <property type="molecule type" value="Genomic_DNA"/>
</dbReference>
<dbReference type="Proteomes" id="UP000322876">
    <property type="component" value="Unassembled WGS sequence"/>
</dbReference>
<comment type="subcellular location">
    <subcellularLocation>
        <location evidence="1">Cell membrane</location>
        <topology evidence="1">Multi-pass membrane protein</topology>
    </subcellularLocation>
</comment>
<evidence type="ECO:0000313" key="9">
    <source>
        <dbReference type="Proteomes" id="UP000322876"/>
    </source>
</evidence>
<dbReference type="InterPro" id="IPR011577">
    <property type="entry name" value="Cyt_b561_bac/Ni-Hgenase"/>
</dbReference>